<dbReference type="Pfam" id="PF00010">
    <property type="entry name" value="HLH"/>
    <property type="match status" value="1"/>
</dbReference>
<comment type="caution">
    <text evidence="8">The sequence shown here is derived from an EMBL/GenBank/DDBJ whole genome shotgun (WGS) entry which is preliminary data.</text>
</comment>
<evidence type="ECO:0000256" key="3">
    <source>
        <dbReference type="ARBA" id="ARBA00023163"/>
    </source>
</evidence>
<dbReference type="GO" id="GO:0046983">
    <property type="term" value="F:protein dimerization activity"/>
    <property type="evidence" value="ECO:0007669"/>
    <property type="project" value="InterPro"/>
</dbReference>
<reference evidence="8 9" key="1">
    <citation type="submission" date="2024-01" db="EMBL/GenBank/DDBJ databases">
        <title>The complete chloroplast genome sequence of Lithospermum erythrorhizon: insights into the phylogenetic relationship among Boraginaceae species and the maternal lineages of purple gromwells.</title>
        <authorList>
            <person name="Okada T."/>
            <person name="Watanabe K."/>
        </authorList>
    </citation>
    <scope>NUCLEOTIDE SEQUENCE [LARGE SCALE GENOMIC DNA]</scope>
</reference>
<dbReference type="InterPro" id="IPR036638">
    <property type="entry name" value="HLH_DNA-bd_sf"/>
</dbReference>
<dbReference type="InterPro" id="IPR025610">
    <property type="entry name" value="MYC/MYB_N"/>
</dbReference>
<dbReference type="SUPFAM" id="SSF47459">
    <property type="entry name" value="HLH, helix-loop-helix DNA-binding domain"/>
    <property type="match status" value="1"/>
</dbReference>
<dbReference type="PROSITE" id="PS50888">
    <property type="entry name" value="BHLH"/>
    <property type="match status" value="1"/>
</dbReference>
<evidence type="ECO:0000313" key="8">
    <source>
        <dbReference type="EMBL" id="GAA0152639.1"/>
    </source>
</evidence>
<evidence type="ECO:0000256" key="5">
    <source>
        <dbReference type="RuleBase" id="RU369104"/>
    </source>
</evidence>
<dbReference type="EMBL" id="BAABME010002020">
    <property type="protein sequence ID" value="GAA0152639.1"/>
    <property type="molecule type" value="Genomic_DNA"/>
</dbReference>
<feature type="compositionally biased region" description="Basic and acidic residues" evidence="6">
    <location>
        <begin position="323"/>
        <end position="337"/>
    </location>
</feature>
<evidence type="ECO:0000313" key="9">
    <source>
        <dbReference type="Proteomes" id="UP001454036"/>
    </source>
</evidence>
<dbReference type="Pfam" id="PF14215">
    <property type="entry name" value="bHLH-MYC_N"/>
    <property type="match status" value="1"/>
</dbReference>
<protein>
    <recommendedName>
        <fullName evidence="5">Transcription factor</fullName>
        <shortName evidence="5">bHLH transcription factor</shortName>
    </recommendedName>
    <alternativeName>
        <fullName evidence="5">Basic helix-loop-helix protein</fullName>
    </alternativeName>
</protein>
<evidence type="ECO:0000259" key="7">
    <source>
        <dbReference type="PROSITE" id="PS50888"/>
    </source>
</evidence>
<keyword evidence="4 5" id="KW-0539">Nucleus</keyword>
<dbReference type="InterPro" id="IPR011598">
    <property type="entry name" value="bHLH_dom"/>
</dbReference>
<dbReference type="AlphaFoldDB" id="A0AAV3PLQ8"/>
<dbReference type="PANTHER" id="PTHR11514">
    <property type="entry name" value="MYC"/>
    <property type="match status" value="1"/>
</dbReference>
<dbReference type="SMART" id="SM00353">
    <property type="entry name" value="HLH"/>
    <property type="match status" value="1"/>
</dbReference>
<dbReference type="CDD" id="cd11449">
    <property type="entry name" value="bHLH_AtAIB_like"/>
    <property type="match status" value="1"/>
</dbReference>
<feature type="domain" description="BHLH" evidence="7">
    <location>
        <begin position="326"/>
        <end position="375"/>
    </location>
</feature>
<feature type="region of interest" description="Disordered" evidence="6">
    <location>
        <begin position="291"/>
        <end position="337"/>
    </location>
</feature>
<dbReference type="GO" id="GO:0005634">
    <property type="term" value="C:nucleus"/>
    <property type="evidence" value="ECO:0007669"/>
    <property type="project" value="UniProtKB-SubCell"/>
</dbReference>
<dbReference type="Proteomes" id="UP001454036">
    <property type="component" value="Unassembled WGS sequence"/>
</dbReference>
<dbReference type="PANTHER" id="PTHR11514:SF53">
    <property type="entry name" value="TRANSCRIPTION FACTOR BHLH3"/>
    <property type="match status" value="1"/>
</dbReference>
<keyword evidence="3 5" id="KW-0804">Transcription</keyword>
<evidence type="ECO:0000256" key="4">
    <source>
        <dbReference type="ARBA" id="ARBA00023242"/>
    </source>
</evidence>
<sequence length="477" mass="52327">MAGILWSNDKEKGLMESVLGREALDFLHWFASNNVLSEFVAPGGDLGAQQGLFKIVEGSDWTYAIYWQVSKAKSGKSALVWGDGQCKEPKGSDVNGDNGSVNQMSVGVNQMKKWVLHRLHACFGGSDDDNVTHKLDSVSDVDMFYLTSMYYAYPFDKPSTPSQSFNSSRTIWASDTKSCLEQYQSRSFLAKAAGFQTLVFVPLKTGLVEIGSVKSITEDQHIIQLVRSLLGGVHAVQSKVAPKIFGRELSLGAAKSGPISISFAPKVEDAAGFTSDSFELQGLGASQVYGSSSNGYHSDDGEARLFPQADDQKPRKRGRKPANGREEPMNHVEAERQRREKLNQRFYALRAVVPNISKMDKASLLADAITCITDLQTKIRLLEAEKDITCDNQNNHASIDIIESRERPEDTVIQVSCPLEGHPVAGVIKALREHQIMEPKSDVSITENGEVLHTFSVQTKPGEAEELKDKLVAALGN</sequence>
<name>A0AAV3PLQ8_LITER</name>
<gene>
    <name evidence="8" type="ORF">LIER_11068</name>
</gene>
<comment type="subcellular location">
    <subcellularLocation>
        <location evidence="1 5">Nucleus</location>
    </subcellularLocation>
</comment>
<dbReference type="GO" id="GO:0000976">
    <property type="term" value="F:transcription cis-regulatory region binding"/>
    <property type="evidence" value="ECO:0007669"/>
    <property type="project" value="TreeGrafter"/>
</dbReference>
<organism evidence="8 9">
    <name type="scientific">Lithospermum erythrorhizon</name>
    <name type="common">Purple gromwell</name>
    <name type="synonym">Lithospermum officinale var. erythrorhizon</name>
    <dbReference type="NCBI Taxonomy" id="34254"/>
    <lineage>
        <taxon>Eukaryota</taxon>
        <taxon>Viridiplantae</taxon>
        <taxon>Streptophyta</taxon>
        <taxon>Embryophyta</taxon>
        <taxon>Tracheophyta</taxon>
        <taxon>Spermatophyta</taxon>
        <taxon>Magnoliopsida</taxon>
        <taxon>eudicotyledons</taxon>
        <taxon>Gunneridae</taxon>
        <taxon>Pentapetalae</taxon>
        <taxon>asterids</taxon>
        <taxon>lamiids</taxon>
        <taxon>Boraginales</taxon>
        <taxon>Boraginaceae</taxon>
        <taxon>Boraginoideae</taxon>
        <taxon>Lithospermeae</taxon>
        <taxon>Lithospermum</taxon>
    </lineage>
</organism>
<dbReference type="GO" id="GO:0003700">
    <property type="term" value="F:DNA-binding transcription factor activity"/>
    <property type="evidence" value="ECO:0007669"/>
    <property type="project" value="InterPro"/>
</dbReference>
<keyword evidence="9" id="KW-1185">Reference proteome</keyword>
<evidence type="ECO:0000256" key="1">
    <source>
        <dbReference type="ARBA" id="ARBA00004123"/>
    </source>
</evidence>
<accession>A0AAV3PLQ8</accession>
<proteinExistence type="predicted"/>
<dbReference type="InterPro" id="IPR045084">
    <property type="entry name" value="AIB/MYC-like"/>
</dbReference>
<evidence type="ECO:0000256" key="2">
    <source>
        <dbReference type="ARBA" id="ARBA00023015"/>
    </source>
</evidence>
<dbReference type="Gene3D" id="4.10.280.10">
    <property type="entry name" value="Helix-loop-helix DNA-binding domain"/>
    <property type="match status" value="1"/>
</dbReference>
<keyword evidence="2 5" id="KW-0805">Transcription regulation</keyword>
<evidence type="ECO:0000256" key="6">
    <source>
        <dbReference type="SAM" id="MobiDB-lite"/>
    </source>
</evidence>